<reference evidence="1 2" key="1">
    <citation type="journal article" date="2016" name="Nat. Commun.">
        <title>Thousands of microbial genomes shed light on interconnected biogeochemical processes in an aquifer system.</title>
        <authorList>
            <person name="Anantharaman K."/>
            <person name="Brown C.T."/>
            <person name="Hug L.A."/>
            <person name="Sharon I."/>
            <person name="Castelle C.J."/>
            <person name="Probst A.J."/>
            <person name="Thomas B.C."/>
            <person name="Singh A."/>
            <person name="Wilkins M.J."/>
            <person name="Karaoz U."/>
            <person name="Brodie E.L."/>
            <person name="Williams K.H."/>
            <person name="Hubbard S.S."/>
            <person name="Banfield J.F."/>
        </authorList>
    </citation>
    <scope>NUCLEOTIDE SEQUENCE [LARGE SCALE GENOMIC DNA]</scope>
</reference>
<organism evidence="1 2">
    <name type="scientific">Candidatus Solincola sediminis</name>
    <dbReference type="NCBI Taxonomy" id="1797199"/>
    <lineage>
        <taxon>Bacteria</taxon>
        <taxon>Bacillati</taxon>
        <taxon>Actinomycetota</taxon>
        <taxon>Candidatus Geothermincolia</taxon>
        <taxon>Candidatus Geothermincolales</taxon>
        <taxon>Candidatus Geothermincolaceae</taxon>
        <taxon>Candidatus Solincola</taxon>
    </lineage>
</organism>
<proteinExistence type="predicted"/>
<name>A0A1F2WNK6_9ACTN</name>
<accession>A0A1F2WNK6</accession>
<dbReference type="Proteomes" id="UP000177876">
    <property type="component" value="Unassembled WGS sequence"/>
</dbReference>
<evidence type="ECO:0000313" key="2">
    <source>
        <dbReference type="Proteomes" id="UP000177876"/>
    </source>
</evidence>
<evidence type="ECO:0008006" key="3">
    <source>
        <dbReference type="Google" id="ProtNLM"/>
    </source>
</evidence>
<sequence length="175" mass="18883">MTRHIGGAVADGASRQIVHLGNTGRGVNGARAGSIAEWFAALSARLARVRVCSGDWSRVCGPSVTYKIGLTGIFLDPPYADTAKRTSKIYREDSVVVAHAVREWAIANGNNTKMRIALCGYDGEHVMPASWECVAWKARGGYGSQGLGENENENNTKERIWFSPHCQSAAQGSLF</sequence>
<dbReference type="EMBL" id="MELK01000023">
    <property type="protein sequence ID" value="OFW58422.1"/>
    <property type="molecule type" value="Genomic_DNA"/>
</dbReference>
<dbReference type="AlphaFoldDB" id="A0A1F2WNK6"/>
<comment type="caution">
    <text evidence="1">The sequence shown here is derived from an EMBL/GenBank/DDBJ whole genome shotgun (WGS) entry which is preliminary data.</text>
</comment>
<protein>
    <recommendedName>
        <fullName evidence="3">DNA adenine methylase</fullName>
    </recommendedName>
</protein>
<dbReference type="STRING" id="1797197.A2Y75_01555"/>
<gene>
    <name evidence="1" type="ORF">A2Y75_01555</name>
</gene>
<evidence type="ECO:0000313" key="1">
    <source>
        <dbReference type="EMBL" id="OFW58422.1"/>
    </source>
</evidence>